<evidence type="ECO:0000313" key="2">
    <source>
        <dbReference type="EMBL" id="MFC7057892.1"/>
    </source>
</evidence>
<dbReference type="AlphaFoldDB" id="A0ABD5W5B8"/>
<dbReference type="InterPro" id="IPR012340">
    <property type="entry name" value="NA-bd_OB-fold"/>
</dbReference>
<comment type="caution">
    <text evidence="2">The sequence shown here is derived from an EMBL/GenBank/DDBJ whole genome shotgun (WGS) entry which is preliminary data.</text>
</comment>
<feature type="transmembrane region" description="Helical" evidence="1">
    <location>
        <begin position="6"/>
        <end position="24"/>
    </location>
</feature>
<accession>A0ABD5W5B8</accession>
<dbReference type="EMBL" id="JBHSZI010000001">
    <property type="protein sequence ID" value="MFC7057892.1"/>
    <property type="molecule type" value="Genomic_DNA"/>
</dbReference>
<dbReference type="Proteomes" id="UP001596445">
    <property type="component" value="Unassembled WGS sequence"/>
</dbReference>
<protein>
    <submittedName>
        <fullName evidence="2">NfeD family protein</fullName>
    </submittedName>
</protein>
<reference evidence="2 3" key="1">
    <citation type="journal article" date="2019" name="Int. J. Syst. Evol. Microbiol.">
        <title>The Global Catalogue of Microorganisms (GCM) 10K type strain sequencing project: providing services to taxonomists for standard genome sequencing and annotation.</title>
        <authorList>
            <consortium name="The Broad Institute Genomics Platform"/>
            <consortium name="The Broad Institute Genome Sequencing Center for Infectious Disease"/>
            <person name="Wu L."/>
            <person name="Ma J."/>
        </authorList>
    </citation>
    <scope>NUCLEOTIDE SEQUENCE [LARGE SCALE GENOMIC DNA]</scope>
    <source>
        <strain evidence="2 3">JCM 30072</strain>
    </source>
</reference>
<sequence>MVLELALTNLPLLLILVGAGLIIAEAFAPGAHFFVVGVALFAAGLVGYLGTFILPGTVNLVLMSLIVIVASLATLWAYRELDVMGGSGKARTSDSDSLRGLTGRVTEQVTPTEGEIKLDDGGFNPYYKARSMDGHIPEGEEVIVVDPGGGNVVTVESVSKIRDDIDRELEADREATAERETSRTARRRRHLVHRLFRCCFDCRRLRRGRL</sequence>
<keyword evidence="1" id="KW-1133">Transmembrane helix</keyword>
<evidence type="ECO:0000256" key="1">
    <source>
        <dbReference type="SAM" id="Phobius"/>
    </source>
</evidence>
<dbReference type="Gene3D" id="2.40.50.140">
    <property type="entry name" value="Nucleic acid-binding proteins"/>
    <property type="match status" value="1"/>
</dbReference>
<dbReference type="InterPro" id="IPR052165">
    <property type="entry name" value="Membrane_assoc_protease"/>
</dbReference>
<feature type="transmembrane region" description="Helical" evidence="1">
    <location>
        <begin position="31"/>
        <end position="54"/>
    </location>
</feature>
<feature type="transmembrane region" description="Helical" evidence="1">
    <location>
        <begin position="60"/>
        <end position="78"/>
    </location>
</feature>
<organism evidence="2 3">
    <name type="scientific">Halovenus salina</name>
    <dbReference type="NCBI Taxonomy" id="1510225"/>
    <lineage>
        <taxon>Archaea</taxon>
        <taxon>Methanobacteriati</taxon>
        <taxon>Methanobacteriota</taxon>
        <taxon>Stenosarchaea group</taxon>
        <taxon>Halobacteria</taxon>
        <taxon>Halobacteriales</taxon>
        <taxon>Haloarculaceae</taxon>
        <taxon>Halovenus</taxon>
    </lineage>
</organism>
<keyword evidence="1" id="KW-0812">Transmembrane</keyword>
<gene>
    <name evidence="2" type="ORF">ACFQQG_06565</name>
</gene>
<dbReference type="RefSeq" id="WP_382184693.1">
    <property type="nucleotide sequence ID" value="NZ_JBHSZI010000001.1"/>
</dbReference>
<dbReference type="PANTHER" id="PTHR33507:SF3">
    <property type="entry name" value="INNER MEMBRANE PROTEIN YBBJ"/>
    <property type="match status" value="1"/>
</dbReference>
<evidence type="ECO:0000313" key="3">
    <source>
        <dbReference type="Proteomes" id="UP001596445"/>
    </source>
</evidence>
<dbReference type="PANTHER" id="PTHR33507">
    <property type="entry name" value="INNER MEMBRANE PROTEIN YBBJ"/>
    <property type="match status" value="1"/>
</dbReference>
<keyword evidence="1" id="KW-0472">Membrane</keyword>
<proteinExistence type="predicted"/>
<keyword evidence="3" id="KW-1185">Reference proteome</keyword>
<name>A0ABD5W5B8_9EURY</name>